<dbReference type="GO" id="GO:1902093">
    <property type="term" value="P:positive regulation of flagellated sperm motility"/>
    <property type="evidence" value="ECO:0007669"/>
    <property type="project" value="Ensembl"/>
</dbReference>
<comment type="caution">
    <text evidence="7">Lacks conserved residue(s) required for the propagation of feature annotation.</text>
</comment>
<dbReference type="InterPro" id="IPR018358">
    <property type="entry name" value="Disintegrin_CS"/>
</dbReference>
<dbReference type="Pfam" id="PF01562">
    <property type="entry name" value="Pep_M12B_propep"/>
    <property type="match status" value="1"/>
</dbReference>
<dbReference type="InterPro" id="IPR034027">
    <property type="entry name" value="Reprolysin_adamalysin"/>
</dbReference>
<dbReference type="EMBL" id="AGTP01057500">
    <property type="status" value="NOT_ANNOTATED_CDS"/>
    <property type="molecule type" value="Genomic_DNA"/>
</dbReference>
<dbReference type="EMBL" id="AGTP01057499">
    <property type="status" value="NOT_ANNOTATED_CDS"/>
    <property type="molecule type" value="Genomic_DNA"/>
</dbReference>
<dbReference type="GeneTree" id="ENSGT00940000161406"/>
<dbReference type="Proteomes" id="UP000005215">
    <property type="component" value="Unassembled WGS sequence"/>
</dbReference>
<gene>
    <name evidence="12" type="primary">ADAM7</name>
</gene>
<dbReference type="PANTHER" id="PTHR11905">
    <property type="entry name" value="ADAM A DISINTEGRIN AND METALLOPROTEASE DOMAIN"/>
    <property type="match status" value="1"/>
</dbReference>
<evidence type="ECO:0000259" key="10">
    <source>
        <dbReference type="PROSITE" id="PS50214"/>
    </source>
</evidence>
<dbReference type="EMBL" id="AGTP01057498">
    <property type="status" value="NOT_ANNOTATED_CDS"/>
    <property type="molecule type" value="Genomic_DNA"/>
</dbReference>
<reference evidence="13" key="1">
    <citation type="submission" date="2011-11" db="EMBL/GenBank/DDBJ databases">
        <title>The Draft Genome of Spermophilus tridecemlineatus.</title>
        <authorList>
            <consortium name="The Broad Institute Genome Assembly &amp; Analysis Group"/>
            <consortium name="Computational R&amp;D Group"/>
            <consortium name="and Sequencing Platform"/>
            <person name="Di Palma F."/>
            <person name="Alfoldi J."/>
            <person name="Johnson J."/>
            <person name="Berlin A."/>
            <person name="Gnerre S."/>
            <person name="Jaffe D."/>
            <person name="MacCallum I."/>
            <person name="Young S."/>
            <person name="Walker B.J."/>
            <person name="Lindblad-Toh K."/>
        </authorList>
    </citation>
    <scope>NUCLEOTIDE SEQUENCE [LARGE SCALE GENOMIC DNA]</scope>
</reference>
<feature type="binding site" evidence="7">
    <location>
        <position position="334"/>
    </location>
    <ligand>
        <name>Zn(2+)</name>
        <dbReference type="ChEBI" id="CHEBI:29105"/>
        <note>catalytic</note>
    </ligand>
</feature>
<dbReference type="PANTHER" id="PTHR11905:SF21">
    <property type="entry name" value="DISINTEGRIN AND METALLOPROTEINASE DOMAIN-CONTAINING PROTEIN 7"/>
    <property type="match status" value="1"/>
</dbReference>
<evidence type="ECO:0000313" key="12">
    <source>
        <dbReference type="Ensembl" id="ENSSTOP00000011631.3"/>
    </source>
</evidence>
<proteinExistence type="predicted"/>
<dbReference type="GO" id="GO:0005886">
    <property type="term" value="C:plasma membrane"/>
    <property type="evidence" value="ECO:0007669"/>
    <property type="project" value="Ensembl"/>
</dbReference>
<accession>I3MK49</accession>
<feature type="disulfide bond" evidence="7">
    <location>
        <begin position="351"/>
        <end position="356"/>
    </location>
</feature>
<dbReference type="PROSITE" id="PS50214">
    <property type="entry name" value="DISINTEGRIN_2"/>
    <property type="match status" value="1"/>
</dbReference>
<keyword evidence="2 8" id="KW-0812">Transmembrane</keyword>
<dbReference type="FunFam" id="4.10.70.10:FF:000001">
    <property type="entry name" value="Disintegrin and metalloproteinase domain-containing protein 22"/>
    <property type="match status" value="1"/>
</dbReference>
<dbReference type="InterPro" id="IPR006586">
    <property type="entry name" value="ADAM_Cys-rich"/>
</dbReference>
<name>I3MK49_ICTTR</name>
<evidence type="ECO:0000256" key="8">
    <source>
        <dbReference type="SAM" id="Phobius"/>
    </source>
</evidence>
<feature type="binding site" evidence="7">
    <location>
        <position position="344"/>
    </location>
    <ligand>
        <name>Zn(2+)</name>
        <dbReference type="ChEBI" id="CHEBI:29105"/>
        <note>catalytic</note>
    </ligand>
</feature>
<dbReference type="FunCoup" id="I3MK49">
    <property type="interactions" value="7"/>
</dbReference>
<evidence type="ECO:0000256" key="4">
    <source>
        <dbReference type="ARBA" id="ARBA00023136"/>
    </source>
</evidence>
<organism evidence="12 13">
    <name type="scientific">Ictidomys tridecemlineatus</name>
    <name type="common">Thirteen-lined ground squirrel</name>
    <name type="synonym">Spermophilus tridecemlineatus</name>
    <dbReference type="NCBI Taxonomy" id="43179"/>
    <lineage>
        <taxon>Eukaryota</taxon>
        <taxon>Metazoa</taxon>
        <taxon>Chordata</taxon>
        <taxon>Craniata</taxon>
        <taxon>Vertebrata</taxon>
        <taxon>Euteleostomi</taxon>
        <taxon>Mammalia</taxon>
        <taxon>Eutheria</taxon>
        <taxon>Euarchontoglires</taxon>
        <taxon>Glires</taxon>
        <taxon>Rodentia</taxon>
        <taxon>Sciuromorpha</taxon>
        <taxon>Sciuridae</taxon>
        <taxon>Xerinae</taxon>
        <taxon>Marmotini</taxon>
        <taxon>Ictidomys</taxon>
    </lineage>
</organism>
<evidence type="ECO:0000256" key="2">
    <source>
        <dbReference type="ARBA" id="ARBA00022692"/>
    </source>
</evidence>
<dbReference type="Gene3D" id="4.10.70.10">
    <property type="entry name" value="Disintegrin domain"/>
    <property type="match status" value="1"/>
</dbReference>
<dbReference type="Pfam" id="PF00200">
    <property type="entry name" value="Disintegrin"/>
    <property type="match status" value="1"/>
</dbReference>
<dbReference type="FunFam" id="3.40.390.10:FF:000002">
    <property type="entry name" value="Disintegrin and metalloproteinase domain-containing protein 22"/>
    <property type="match status" value="1"/>
</dbReference>
<dbReference type="GO" id="GO:0003382">
    <property type="term" value="P:epithelial cell morphogenesis"/>
    <property type="evidence" value="ECO:0007669"/>
    <property type="project" value="Ensembl"/>
</dbReference>
<comment type="subcellular location">
    <subcellularLocation>
        <location evidence="1">Membrane</location>
        <topology evidence="1">Single-pass membrane protein</topology>
    </subcellularLocation>
</comment>
<dbReference type="GO" id="GO:1905867">
    <property type="term" value="P:epididymis development"/>
    <property type="evidence" value="ECO:0007669"/>
    <property type="project" value="Ensembl"/>
</dbReference>
<dbReference type="eggNOG" id="KOG3607">
    <property type="taxonomic scope" value="Eukaryota"/>
</dbReference>
<sequence>MLPRSIFLMILLISQVKVILGADLYQLVHVKRLSLMQKRDLDYAHDHHDVPEAYEEELLYEIKLNRKTLILHLLRSREFLSSNYSETFYTLKKKMLVHHPLITEHCFYQGSIIHEFDSAASISTCKGLRGFFRVRDQRYLIEPVKYSDEGEHLVFKYNAKGPYATNFTCAELNFTKNAAPTDASHKGNYKMESVHEQKYMELFVVADDFVYRRNGQPHYKLRNRIWGMVNFVNMIYKTLNIHVTLAGIEMWTAGDKIEIDSNIETTLTRFSVWQETILRKRENFDHVLLLSGKWLYAHEQGISYPEGMCQPYYSCSIVKDLLPDINTIASRIAHQLGHNLGLQHDEFPCTCSLGKCVMDTSGSIPALKFSKCNQNEYQQFLKDHNPTCMLNIPFPGPSNDFPACGNKKVDEGEECDCGPFEECTNPCCDAHKCTLKSGFTCSEGPCCESCQLKKAGSTCRPAKDECDYPEVCTGHSPECPKDQFQVNGFPCKNSEGYCFMGECPTRNNQCLELFSDGAKESHSICYKMNKKGNKFGYCKSKDNTFVPCKEKDVRCGKIYCTGGQKSSLLGEDKIYHIKAAKQNITVKCKTIFLYHNSEDIGLVNTGTKCGEGMVCSNGECVNTEKAYNSTNCPSQCEENSVDSNELECQCEEGQILTDWEETLNITNITIMVIVLVLVIIGAGIVMLFIRYQKCIKSKQVQSPPGDTRGVENKGYFGDEQQMRTESVLPDIHPLHRRTAETLESLPSTFSSPHYITLKSTNKDPKGVADSNQSAKVVGSFNGAPPLLFFKCWDSFVLFIYFGLGMPSELTKRTGWFFSSVC</sequence>
<keyword evidence="7" id="KW-0479">Metal-binding</keyword>
<evidence type="ECO:0000256" key="3">
    <source>
        <dbReference type="ARBA" id="ARBA00022989"/>
    </source>
</evidence>
<protein>
    <submittedName>
        <fullName evidence="12">ADAM metallopeptidase domain 7</fullName>
    </submittedName>
</protein>
<evidence type="ECO:0000256" key="5">
    <source>
        <dbReference type="ARBA" id="ARBA00023157"/>
    </source>
</evidence>
<dbReference type="Pfam" id="PF08516">
    <property type="entry name" value="ADAM_CR"/>
    <property type="match status" value="1"/>
</dbReference>
<reference evidence="12" key="2">
    <citation type="submission" date="2025-08" db="UniProtKB">
        <authorList>
            <consortium name="Ensembl"/>
        </authorList>
    </citation>
    <scope>IDENTIFICATION</scope>
</reference>
<evidence type="ECO:0000256" key="9">
    <source>
        <dbReference type="SAM" id="SignalP"/>
    </source>
</evidence>
<dbReference type="GO" id="GO:1902492">
    <property type="term" value="P:positive regulation of sperm capacitation"/>
    <property type="evidence" value="ECO:0007669"/>
    <property type="project" value="Ensembl"/>
</dbReference>
<keyword evidence="7" id="KW-0862">Zinc</keyword>
<dbReference type="SUPFAM" id="SSF57552">
    <property type="entry name" value="Blood coagulation inhibitor (disintegrin)"/>
    <property type="match status" value="1"/>
</dbReference>
<evidence type="ECO:0000256" key="6">
    <source>
        <dbReference type="PROSITE-ProRule" id="PRU00068"/>
    </source>
</evidence>
<dbReference type="Gene3D" id="3.40.390.10">
    <property type="entry name" value="Collagenase (Catalytic Domain)"/>
    <property type="match status" value="1"/>
</dbReference>
<reference evidence="12" key="3">
    <citation type="submission" date="2025-09" db="UniProtKB">
        <authorList>
            <consortium name="Ensembl"/>
        </authorList>
    </citation>
    <scope>IDENTIFICATION</scope>
</reference>
<dbReference type="SMART" id="SM00608">
    <property type="entry name" value="ACR"/>
    <property type="match status" value="1"/>
</dbReference>
<dbReference type="GO" id="GO:0046872">
    <property type="term" value="F:metal ion binding"/>
    <property type="evidence" value="ECO:0007669"/>
    <property type="project" value="UniProtKB-KW"/>
</dbReference>
<dbReference type="InterPro" id="IPR001590">
    <property type="entry name" value="Peptidase_M12B"/>
</dbReference>
<dbReference type="InterPro" id="IPR024079">
    <property type="entry name" value="MetalloPept_cat_dom_sf"/>
</dbReference>
<feature type="disulfide bond" evidence="6">
    <location>
        <begin position="459"/>
        <end position="479"/>
    </location>
</feature>
<evidence type="ECO:0000259" key="11">
    <source>
        <dbReference type="PROSITE" id="PS50215"/>
    </source>
</evidence>
<dbReference type="SUPFAM" id="SSF55486">
    <property type="entry name" value="Metalloproteases ('zincins'), catalytic domain"/>
    <property type="match status" value="1"/>
</dbReference>
<dbReference type="PROSITE" id="PS00427">
    <property type="entry name" value="DISINTEGRIN_1"/>
    <property type="match status" value="1"/>
</dbReference>
<dbReference type="SMART" id="SM00050">
    <property type="entry name" value="DISIN"/>
    <property type="match status" value="1"/>
</dbReference>
<keyword evidence="9" id="KW-0732">Signal</keyword>
<dbReference type="HOGENOM" id="CLU_012714_6_0_1"/>
<dbReference type="AlphaFoldDB" id="I3MK49"/>
<dbReference type="InterPro" id="IPR001762">
    <property type="entry name" value="Disintegrin_dom"/>
</dbReference>
<dbReference type="InterPro" id="IPR036436">
    <property type="entry name" value="Disintegrin_dom_sf"/>
</dbReference>
<feature type="domain" description="Peptidase M12B" evidence="11">
    <location>
        <begin position="198"/>
        <end position="393"/>
    </location>
</feature>
<dbReference type="EMBL" id="AGTP01057501">
    <property type="status" value="NOT_ANNOTATED_CDS"/>
    <property type="molecule type" value="Genomic_DNA"/>
</dbReference>
<dbReference type="Ensembl" id="ENSSTOT00000012981.3">
    <property type="protein sequence ID" value="ENSSTOP00000011631.3"/>
    <property type="gene ID" value="ENSSTOG00000012955.3"/>
</dbReference>
<dbReference type="STRING" id="43179.ENSSTOP00000011631"/>
<dbReference type="EMBL" id="AGTP01057502">
    <property type="status" value="NOT_ANNOTATED_CDS"/>
    <property type="molecule type" value="Genomic_DNA"/>
</dbReference>
<keyword evidence="5 7" id="KW-1015">Disulfide bond</keyword>
<dbReference type="InterPro" id="IPR002870">
    <property type="entry name" value="Peptidase_M12B_N"/>
</dbReference>
<keyword evidence="3 8" id="KW-1133">Transmembrane helix</keyword>
<evidence type="ECO:0000256" key="7">
    <source>
        <dbReference type="PROSITE-ProRule" id="PRU00276"/>
    </source>
</evidence>
<feature type="binding site" evidence="7">
    <location>
        <position position="338"/>
    </location>
    <ligand>
        <name>Zn(2+)</name>
        <dbReference type="ChEBI" id="CHEBI:29105"/>
        <note>catalytic</note>
    </ligand>
</feature>
<feature type="signal peptide" evidence="9">
    <location>
        <begin position="1"/>
        <end position="21"/>
    </location>
</feature>
<dbReference type="InParanoid" id="I3MK49"/>
<keyword evidence="4 8" id="KW-0472">Membrane</keyword>
<feature type="domain" description="Disintegrin" evidence="10">
    <location>
        <begin position="401"/>
        <end position="487"/>
    </location>
</feature>
<dbReference type="PROSITE" id="PS50215">
    <property type="entry name" value="ADAM_MEPRO"/>
    <property type="match status" value="1"/>
</dbReference>
<evidence type="ECO:0000313" key="13">
    <source>
        <dbReference type="Proteomes" id="UP000005215"/>
    </source>
</evidence>
<dbReference type="Pfam" id="PF01421">
    <property type="entry name" value="Reprolysin"/>
    <property type="match status" value="1"/>
</dbReference>
<dbReference type="GO" id="GO:0009986">
    <property type="term" value="C:cell surface"/>
    <property type="evidence" value="ECO:0007669"/>
    <property type="project" value="Ensembl"/>
</dbReference>
<keyword evidence="13" id="KW-1185">Reference proteome</keyword>
<dbReference type="CDD" id="cd04269">
    <property type="entry name" value="ZnMc_adamalysin_II_like"/>
    <property type="match status" value="1"/>
</dbReference>
<feature type="chain" id="PRO_5012723114" evidence="9">
    <location>
        <begin position="22"/>
        <end position="821"/>
    </location>
</feature>
<evidence type="ECO:0000256" key="1">
    <source>
        <dbReference type="ARBA" id="ARBA00004167"/>
    </source>
</evidence>
<dbReference type="PRINTS" id="PR00289">
    <property type="entry name" value="DISINTEGRIN"/>
</dbReference>
<feature type="transmembrane region" description="Helical" evidence="8">
    <location>
        <begin position="668"/>
        <end position="689"/>
    </location>
</feature>
<dbReference type="GO" id="GO:0004222">
    <property type="term" value="F:metalloendopeptidase activity"/>
    <property type="evidence" value="ECO:0007669"/>
    <property type="project" value="InterPro"/>
</dbReference>
<dbReference type="GO" id="GO:0006508">
    <property type="term" value="P:proteolysis"/>
    <property type="evidence" value="ECO:0007669"/>
    <property type="project" value="InterPro"/>
</dbReference>